<dbReference type="Gene3D" id="3.40.50.300">
    <property type="entry name" value="P-loop containing nucleotide triphosphate hydrolases"/>
    <property type="match status" value="1"/>
</dbReference>
<evidence type="ECO:0000256" key="9">
    <source>
        <dbReference type="ARBA" id="ARBA00023141"/>
    </source>
</evidence>
<dbReference type="PANTHER" id="PTHR21087">
    <property type="entry name" value="SHIKIMATE KINASE"/>
    <property type="match status" value="1"/>
</dbReference>
<organism evidence="13 14">
    <name type="scientific">Mangrovactinospora gilvigrisea</name>
    <dbReference type="NCBI Taxonomy" id="1428644"/>
    <lineage>
        <taxon>Bacteria</taxon>
        <taxon>Bacillati</taxon>
        <taxon>Actinomycetota</taxon>
        <taxon>Actinomycetes</taxon>
        <taxon>Kitasatosporales</taxon>
        <taxon>Streptomycetaceae</taxon>
        <taxon>Mangrovactinospora</taxon>
    </lineage>
</organism>
<proteinExistence type="inferred from homology"/>
<feature type="binding site" evidence="11">
    <location>
        <begin position="15"/>
        <end position="20"/>
    </location>
    <ligand>
        <name>ATP</name>
        <dbReference type="ChEBI" id="CHEBI:30616"/>
    </ligand>
</feature>
<evidence type="ECO:0000256" key="11">
    <source>
        <dbReference type="HAMAP-Rule" id="MF_00109"/>
    </source>
</evidence>
<dbReference type="PROSITE" id="PS01128">
    <property type="entry name" value="SHIKIMATE_KINASE"/>
    <property type="match status" value="1"/>
</dbReference>
<comment type="subcellular location">
    <subcellularLocation>
        <location evidence="11">Cytoplasm</location>
    </subcellularLocation>
</comment>
<evidence type="ECO:0000256" key="2">
    <source>
        <dbReference type="ARBA" id="ARBA00006997"/>
    </source>
</evidence>
<feature type="binding site" evidence="11">
    <location>
        <position position="155"/>
    </location>
    <ligand>
        <name>ATP</name>
        <dbReference type="ChEBI" id="CHEBI:30616"/>
    </ligand>
</feature>
<feature type="binding site" evidence="11">
    <location>
        <position position="19"/>
    </location>
    <ligand>
        <name>Mg(2+)</name>
        <dbReference type="ChEBI" id="CHEBI:18420"/>
    </ligand>
</feature>
<dbReference type="InterPro" id="IPR027417">
    <property type="entry name" value="P-loop_NTPase"/>
</dbReference>
<dbReference type="Pfam" id="PF01202">
    <property type="entry name" value="SKI"/>
    <property type="match status" value="1"/>
</dbReference>
<feature type="binding site" evidence="11">
    <location>
        <position position="120"/>
    </location>
    <ligand>
        <name>ATP</name>
        <dbReference type="ChEBI" id="CHEBI:30616"/>
    </ligand>
</feature>
<dbReference type="Proteomes" id="UP000243342">
    <property type="component" value="Unassembled WGS sequence"/>
</dbReference>
<evidence type="ECO:0000313" key="13">
    <source>
        <dbReference type="EMBL" id="OIV39066.1"/>
    </source>
</evidence>
<dbReference type="GO" id="GO:0005829">
    <property type="term" value="C:cytosol"/>
    <property type="evidence" value="ECO:0007669"/>
    <property type="project" value="TreeGrafter"/>
</dbReference>
<comment type="catalytic activity">
    <reaction evidence="10 11">
        <text>shikimate + ATP = 3-phosphoshikimate + ADP + H(+)</text>
        <dbReference type="Rhea" id="RHEA:13121"/>
        <dbReference type="ChEBI" id="CHEBI:15378"/>
        <dbReference type="ChEBI" id="CHEBI:30616"/>
        <dbReference type="ChEBI" id="CHEBI:36208"/>
        <dbReference type="ChEBI" id="CHEBI:145989"/>
        <dbReference type="ChEBI" id="CHEBI:456216"/>
        <dbReference type="EC" id="2.7.1.71"/>
    </reaction>
</comment>
<evidence type="ECO:0000256" key="6">
    <source>
        <dbReference type="ARBA" id="ARBA00022741"/>
    </source>
</evidence>
<dbReference type="GO" id="GO:0004765">
    <property type="term" value="F:shikimate kinase activity"/>
    <property type="evidence" value="ECO:0007669"/>
    <property type="project" value="UniProtKB-UniRule"/>
</dbReference>
<keyword evidence="11" id="KW-0963">Cytoplasm</keyword>
<dbReference type="InterPro" id="IPR031322">
    <property type="entry name" value="Shikimate/glucono_kinase"/>
</dbReference>
<evidence type="ECO:0000256" key="1">
    <source>
        <dbReference type="ARBA" id="ARBA00004842"/>
    </source>
</evidence>
<dbReference type="InterPro" id="IPR023000">
    <property type="entry name" value="Shikimate_kinase_CS"/>
</dbReference>
<keyword evidence="11" id="KW-0479">Metal-binding</keyword>
<dbReference type="GO" id="GO:0005524">
    <property type="term" value="F:ATP binding"/>
    <property type="evidence" value="ECO:0007669"/>
    <property type="project" value="UniProtKB-UniRule"/>
</dbReference>
<dbReference type="PRINTS" id="PR01100">
    <property type="entry name" value="SHIKIMTKNASE"/>
</dbReference>
<dbReference type="GO" id="GO:0000287">
    <property type="term" value="F:magnesium ion binding"/>
    <property type="evidence" value="ECO:0007669"/>
    <property type="project" value="UniProtKB-UniRule"/>
</dbReference>
<comment type="similarity">
    <text evidence="2 11">Belongs to the shikimate kinase family.</text>
</comment>
<dbReference type="SMART" id="SM00382">
    <property type="entry name" value="AAA"/>
    <property type="match status" value="1"/>
</dbReference>
<gene>
    <name evidence="11" type="primary">aroK</name>
    <name evidence="13" type="ORF">BIV57_02225</name>
</gene>
<dbReference type="EMBL" id="MLCF01000007">
    <property type="protein sequence ID" value="OIV39066.1"/>
    <property type="molecule type" value="Genomic_DNA"/>
</dbReference>
<keyword evidence="11" id="KW-0460">Magnesium</keyword>
<dbReference type="GO" id="GO:0009073">
    <property type="term" value="P:aromatic amino acid family biosynthetic process"/>
    <property type="evidence" value="ECO:0007669"/>
    <property type="project" value="UniProtKB-KW"/>
</dbReference>
<keyword evidence="6 11" id="KW-0547">Nucleotide-binding</keyword>
<keyword evidence="5 11" id="KW-0808">Transferase</keyword>
<dbReference type="CDD" id="cd00464">
    <property type="entry name" value="SK"/>
    <property type="match status" value="1"/>
</dbReference>
<keyword evidence="14" id="KW-1185">Reference proteome</keyword>
<feature type="binding site" evidence="11">
    <location>
        <position position="83"/>
    </location>
    <ligand>
        <name>substrate</name>
    </ligand>
</feature>
<dbReference type="RefSeq" id="WP_071654908.1">
    <property type="nucleotide sequence ID" value="NZ_MLCF01000007.1"/>
</dbReference>
<feature type="binding site" evidence="11">
    <location>
        <position position="37"/>
    </location>
    <ligand>
        <name>substrate</name>
    </ligand>
</feature>
<comment type="cofactor">
    <cofactor evidence="11">
        <name>Mg(2+)</name>
        <dbReference type="ChEBI" id="CHEBI:18420"/>
    </cofactor>
    <text evidence="11">Binds 1 Mg(2+) ion per subunit.</text>
</comment>
<evidence type="ECO:0000313" key="14">
    <source>
        <dbReference type="Proteomes" id="UP000243342"/>
    </source>
</evidence>
<evidence type="ECO:0000256" key="8">
    <source>
        <dbReference type="ARBA" id="ARBA00022840"/>
    </source>
</evidence>
<keyword evidence="4 11" id="KW-0028">Amino-acid biosynthesis</keyword>
<dbReference type="PANTHER" id="PTHR21087:SF16">
    <property type="entry name" value="SHIKIMATE KINASE 1, CHLOROPLASTIC"/>
    <property type="match status" value="1"/>
</dbReference>
<dbReference type="GO" id="GO:0008652">
    <property type="term" value="P:amino acid biosynthetic process"/>
    <property type="evidence" value="ECO:0007669"/>
    <property type="project" value="UniProtKB-KW"/>
</dbReference>
<keyword evidence="7 11" id="KW-0418">Kinase</keyword>
<evidence type="ECO:0000256" key="5">
    <source>
        <dbReference type="ARBA" id="ARBA00022679"/>
    </source>
</evidence>
<evidence type="ECO:0000256" key="7">
    <source>
        <dbReference type="ARBA" id="ARBA00022777"/>
    </source>
</evidence>
<dbReference type="HAMAP" id="MF_00109">
    <property type="entry name" value="Shikimate_kinase"/>
    <property type="match status" value="1"/>
</dbReference>
<accession>A0A1J7CHF3</accession>
<evidence type="ECO:0000256" key="3">
    <source>
        <dbReference type="ARBA" id="ARBA00012154"/>
    </source>
</evidence>
<comment type="pathway">
    <text evidence="1 11">Metabolic intermediate biosynthesis; chorismate biosynthesis; chorismate from D-erythrose 4-phosphate and phosphoenolpyruvate: step 5/7.</text>
</comment>
<dbReference type="UniPathway" id="UPA00053">
    <property type="reaction ID" value="UER00088"/>
</dbReference>
<feature type="domain" description="AAA+ ATPase" evidence="12">
    <location>
        <begin position="4"/>
        <end position="171"/>
    </location>
</feature>
<keyword evidence="8 11" id="KW-0067">ATP-binding</keyword>
<keyword evidence="9 11" id="KW-0057">Aromatic amino acid biosynthesis</keyword>
<sequence length="173" mass="18348">MGTSGPLVVLVGPPGAGKTTVGEALAARLGVSHRDTDADIVAAAGREISDIFVEDGEPAFRELEHAAVVRALEEHDGVLALGGGSLTHPGTVERLAGRPVVFLDVGVQAAVKRVGLDAPRPLLLGNPRQRWRQLMEERRPVYTAVARVVVLTDDRAPEDIADEIANELELEEA</sequence>
<dbReference type="OrthoDB" id="9800332at2"/>
<dbReference type="STRING" id="1428644.BIV57_02225"/>
<feature type="binding site" evidence="11">
    <location>
        <position position="138"/>
    </location>
    <ligand>
        <name>substrate</name>
    </ligand>
</feature>
<dbReference type="SUPFAM" id="SSF52540">
    <property type="entry name" value="P-loop containing nucleoside triphosphate hydrolases"/>
    <property type="match status" value="1"/>
</dbReference>
<comment type="function">
    <text evidence="11">Catalyzes the specific phosphorylation of the 3-hydroxyl group of shikimic acid using ATP as a cosubstrate.</text>
</comment>
<dbReference type="InterPro" id="IPR000623">
    <property type="entry name" value="Shikimate_kinase/TSH1"/>
</dbReference>
<dbReference type="EC" id="2.7.1.71" evidence="3 11"/>
<dbReference type="GO" id="GO:0009423">
    <property type="term" value="P:chorismate biosynthetic process"/>
    <property type="evidence" value="ECO:0007669"/>
    <property type="project" value="UniProtKB-UniRule"/>
</dbReference>
<evidence type="ECO:0000256" key="4">
    <source>
        <dbReference type="ARBA" id="ARBA00022605"/>
    </source>
</evidence>
<protein>
    <recommendedName>
        <fullName evidence="3 11">Shikimate kinase</fullName>
        <shortName evidence="11">SK</shortName>
        <ecNumber evidence="3 11">2.7.1.71</ecNumber>
    </recommendedName>
</protein>
<dbReference type="AlphaFoldDB" id="A0A1J7CHF3"/>
<comment type="caution">
    <text evidence="13">The sequence shown here is derived from an EMBL/GenBank/DDBJ whole genome shotgun (WGS) entry which is preliminary data.</text>
</comment>
<dbReference type="InterPro" id="IPR003593">
    <property type="entry name" value="AAA+_ATPase"/>
</dbReference>
<evidence type="ECO:0000256" key="10">
    <source>
        <dbReference type="ARBA" id="ARBA00048567"/>
    </source>
</evidence>
<evidence type="ECO:0000259" key="12">
    <source>
        <dbReference type="SMART" id="SM00382"/>
    </source>
</evidence>
<feature type="binding site" evidence="11">
    <location>
        <position position="61"/>
    </location>
    <ligand>
        <name>substrate</name>
    </ligand>
</feature>
<comment type="subunit">
    <text evidence="11">Monomer.</text>
</comment>
<reference evidence="13 14" key="1">
    <citation type="submission" date="2016-10" db="EMBL/GenBank/DDBJ databases">
        <title>Genome sequence of Streptomyces gilvigriseus MUSC 26.</title>
        <authorList>
            <person name="Lee L.-H."/>
            <person name="Ser H.-L."/>
        </authorList>
    </citation>
    <scope>NUCLEOTIDE SEQUENCE [LARGE SCALE GENOMIC DNA]</scope>
    <source>
        <strain evidence="13 14">MUSC 26</strain>
    </source>
</reference>
<name>A0A1J7CHF3_9ACTN</name>